<evidence type="ECO:0000256" key="10">
    <source>
        <dbReference type="HAMAP-Rule" id="MF_00097"/>
    </source>
</evidence>
<dbReference type="EC" id="2.5.1.3" evidence="10"/>
<keyword evidence="3 10" id="KW-0808">Transferase</keyword>
<evidence type="ECO:0000259" key="14">
    <source>
        <dbReference type="Pfam" id="PF17792"/>
    </source>
</evidence>
<reference evidence="15" key="1">
    <citation type="submission" date="2021-05" db="EMBL/GenBank/DDBJ databases">
        <title>Complete genome sequence of the cellulolytic planctomycete Telmatocola sphagniphila SP2T and characterization of the first cellulase from planctomycetes.</title>
        <authorList>
            <person name="Rakitin A.L."/>
            <person name="Beletsky A.V."/>
            <person name="Naumoff D.G."/>
            <person name="Kulichevskaya I.S."/>
            <person name="Mardanov A.V."/>
            <person name="Ravin N.V."/>
            <person name="Dedysh S.N."/>
        </authorList>
    </citation>
    <scope>NUCLEOTIDE SEQUENCE</scope>
    <source>
        <strain evidence="15">SP2T</strain>
    </source>
</reference>
<evidence type="ECO:0000256" key="4">
    <source>
        <dbReference type="ARBA" id="ARBA00022723"/>
    </source>
</evidence>
<dbReference type="CDD" id="cd00564">
    <property type="entry name" value="TMP_TenI"/>
    <property type="match status" value="1"/>
</dbReference>
<feature type="binding site" evidence="10">
    <location>
        <begin position="315"/>
        <end position="319"/>
    </location>
    <ligand>
        <name>4-amino-2-methyl-5-(diphosphooxymethyl)pyrimidine</name>
        <dbReference type="ChEBI" id="CHEBI:57841"/>
    </ligand>
</feature>
<evidence type="ECO:0000259" key="13">
    <source>
        <dbReference type="Pfam" id="PF02581"/>
    </source>
</evidence>
<comment type="cofactor">
    <cofactor evidence="10">
        <name>Mg(2+)</name>
        <dbReference type="ChEBI" id="CHEBI:18420"/>
    </cofactor>
    <text evidence="10">Binds 1 Mg(2+) ion per subunit.</text>
</comment>
<evidence type="ECO:0000256" key="7">
    <source>
        <dbReference type="ARBA" id="ARBA00047334"/>
    </source>
</evidence>
<feature type="domain" description="ThiD2" evidence="14">
    <location>
        <begin position="148"/>
        <end position="269"/>
    </location>
</feature>
<name>A0A8E6B9I2_9BACT</name>
<protein>
    <recommendedName>
        <fullName evidence="10">Thiamine-phosphate synthase</fullName>
        <shortName evidence="10">TP synthase</shortName>
        <shortName evidence="10">TPS</shortName>
        <ecNumber evidence="10">2.5.1.3</ecNumber>
    </recommendedName>
    <alternativeName>
        <fullName evidence="10">Thiamine-phosphate pyrophosphorylase</fullName>
        <shortName evidence="10">TMP pyrophosphorylase</shortName>
        <shortName evidence="10">TMP-PPase</shortName>
    </alternativeName>
</protein>
<evidence type="ECO:0000313" key="15">
    <source>
        <dbReference type="EMBL" id="QVL33033.1"/>
    </source>
</evidence>
<dbReference type="InterPro" id="IPR041397">
    <property type="entry name" value="ThiD2"/>
</dbReference>
<gene>
    <name evidence="10" type="primary">thiE</name>
    <name evidence="15" type="ORF">KIH39_03705</name>
</gene>
<dbReference type="Pfam" id="PF02581">
    <property type="entry name" value="TMP-TENI"/>
    <property type="match status" value="1"/>
</dbReference>
<feature type="binding site" evidence="10">
    <location>
        <position position="415"/>
    </location>
    <ligand>
        <name>4-amino-2-methyl-5-(diphosphooxymethyl)pyrimidine</name>
        <dbReference type="ChEBI" id="CHEBI:57841"/>
    </ligand>
</feature>
<feature type="binding site" evidence="10">
    <location>
        <begin position="412"/>
        <end position="414"/>
    </location>
    <ligand>
        <name>2-[(2R,5Z)-2-carboxy-4-methylthiazol-5(2H)-ylidene]ethyl phosphate</name>
        <dbReference type="ChEBI" id="CHEBI:62899"/>
    </ligand>
</feature>
<organism evidence="15 16">
    <name type="scientific">Telmatocola sphagniphila</name>
    <dbReference type="NCBI Taxonomy" id="1123043"/>
    <lineage>
        <taxon>Bacteria</taxon>
        <taxon>Pseudomonadati</taxon>
        <taxon>Planctomycetota</taxon>
        <taxon>Planctomycetia</taxon>
        <taxon>Gemmatales</taxon>
        <taxon>Gemmataceae</taxon>
    </lineage>
</organism>
<accession>A0A8E6B9I2</accession>
<comment type="pathway">
    <text evidence="2 10 12">Cofactor biosynthesis; thiamine diphosphate biosynthesis; thiamine phosphate from 4-amino-2-methyl-5-diphosphomethylpyrimidine and 4-methyl-5-(2-phosphoethyl)-thiazole: step 1/1.</text>
</comment>
<feature type="binding site" evidence="10">
    <location>
        <position position="442"/>
    </location>
    <ligand>
        <name>2-[(2R,5Z)-2-carboxy-4-methylthiazol-5(2H)-ylidene]ethyl phosphate</name>
        <dbReference type="ChEBI" id="CHEBI:62899"/>
    </ligand>
</feature>
<comment type="similarity">
    <text evidence="10 11">Belongs to the thiamine-phosphate synthase family.</text>
</comment>
<dbReference type="GO" id="GO:0004789">
    <property type="term" value="F:thiamine-phosphate diphosphorylase activity"/>
    <property type="evidence" value="ECO:0007669"/>
    <property type="project" value="UniProtKB-UniRule"/>
</dbReference>
<feature type="binding site" evidence="10">
    <location>
        <position position="386"/>
    </location>
    <ligand>
        <name>4-amino-2-methyl-5-(diphosphooxymethyl)pyrimidine</name>
        <dbReference type="ChEBI" id="CHEBI:57841"/>
    </ligand>
</feature>
<evidence type="ECO:0000256" key="11">
    <source>
        <dbReference type="RuleBase" id="RU003826"/>
    </source>
</evidence>
<feature type="binding site" evidence="10">
    <location>
        <position position="367"/>
    </location>
    <ligand>
        <name>Mg(2+)</name>
        <dbReference type="ChEBI" id="CHEBI:18420"/>
    </ligand>
</feature>
<evidence type="ECO:0000256" key="6">
    <source>
        <dbReference type="ARBA" id="ARBA00022977"/>
    </source>
</evidence>
<evidence type="ECO:0000256" key="12">
    <source>
        <dbReference type="RuleBase" id="RU004253"/>
    </source>
</evidence>
<evidence type="ECO:0000256" key="2">
    <source>
        <dbReference type="ARBA" id="ARBA00005165"/>
    </source>
</evidence>
<feature type="binding site" evidence="10">
    <location>
        <position position="348"/>
    </location>
    <ligand>
        <name>Mg(2+)</name>
        <dbReference type="ChEBI" id="CHEBI:18420"/>
    </ligand>
</feature>
<feature type="domain" description="Thiamine phosphate synthase/TenI" evidence="13">
    <location>
        <begin position="287"/>
        <end position="465"/>
    </location>
</feature>
<dbReference type="InterPro" id="IPR034291">
    <property type="entry name" value="TMP_synthase"/>
</dbReference>
<dbReference type="InterPro" id="IPR013785">
    <property type="entry name" value="Aldolase_TIM"/>
</dbReference>
<feature type="binding site" evidence="10">
    <location>
        <position position="347"/>
    </location>
    <ligand>
        <name>4-amino-2-methyl-5-(diphosphooxymethyl)pyrimidine</name>
        <dbReference type="ChEBI" id="CHEBI:57841"/>
    </ligand>
</feature>
<dbReference type="GO" id="GO:0005737">
    <property type="term" value="C:cytoplasm"/>
    <property type="evidence" value="ECO:0007669"/>
    <property type="project" value="TreeGrafter"/>
</dbReference>
<dbReference type="GO" id="GO:0000287">
    <property type="term" value="F:magnesium ion binding"/>
    <property type="evidence" value="ECO:0007669"/>
    <property type="project" value="UniProtKB-UniRule"/>
</dbReference>
<keyword evidence="16" id="KW-1185">Reference proteome</keyword>
<dbReference type="KEGG" id="tsph:KIH39_03705"/>
<dbReference type="PANTHER" id="PTHR20857">
    <property type="entry name" value="THIAMINE-PHOSPHATE PYROPHOSPHORYLASE"/>
    <property type="match status" value="1"/>
</dbReference>
<comment type="catalytic activity">
    <reaction evidence="9 10 11">
        <text>2-[(2R,5Z)-2-carboxy-4-methylthiazol-5(2H)-ylidene]ethyl phosphate + 4-amino-2-methyl-5-(diphosphooxymethyl)pyrimidine + 2 H(+) = thiamine phosphate + CO2 + diphosphate</text>
        <dbReference type="Rhea" id="RHEA:47844"/>
        <dbReference type="ChEBI" id="CHEBI:15378"/>
        <dbReference type="ChEBI" id="CHEBI:16526"/>
        <dbReference type="ChEBI" id="CHEBI:33019"/>
        <dbReference type="ChEBI" id="CHEBI:37575"/>
        <dbReference type="ChEBI" id="CHEBI:57841"/>
        <dbReference type="ChEBI" id="CHEBI:62899"/>
        <dbReference type="EC" id="2.5.1.3"/>
    </reaction>
</comment>
<evidence type="ECO:0000256" key="1">
    <source>
        <dbReference type="ARBA" id="ARBA00003814"/>
    </source>
</evidence>
<dbReference type="InterPro" id="IPR022998">
    <property type="entry name" value="ThiamineP_synth_TenI"/>
</dbReference>
<dbReference type="AlphaFoldDB" id="A0A8E6B9I2"/>
<dbReference type="HAMAP" id="MF_00097">
    <property type="entry name" value="TMP_synthase"/>
    <property type="match status" value="1"/>
</dbReference>
<dbReference type="GO" id="GO:0009229">
    <property type="term" value="P:thiamine diphosphate biosynthetic process"/>
    <property type="evidence" value="ECO:0007669"/>
    <property type="project" value="UniProtKB-UniRule"/>
</dbReference>
<comment type="catalytic activity">
    <reaction evidence="8 10 11">
        <text>2-(2-carboxy-4-methylthiazol-5-yl)ethyl phosphate + 4-amino-2-methyl-5-(diphosphooxymethyl)pyrimidine + 2 H(+) = thiamine phosphate + CO2 + diphosphate</text>
        <dbReference type="Rhea" id="RHEA:47848"/>
        <dbReference type="ChEBI" id="CHEBI:15378"/>
        <dbReference type="ChEBI" id="CHEBI:16526"/>
        <dbReference type="ChEBI" id="CHEBI:33019"/>
        <dbReference type="ChEBI" id="CHEBI:37575"/>
        <dbReference type="ChEBI" id="CHEBI:57841"/>
        <dbReference type="ChEBI" id="CHEBI:62890"/>
        <dbReference type="EC" id="2.5.1.3"/>
    </reaction>
</comment>
<comment type="catalytic activity">
    <reaction evidence="7 10 11">
        <text>4-methyl-5-(2-phosphooxyethyl)-thiazole + 4-amino-2-methyl-5-(diphosphooxymethyl)pyrimidine + H(+) = thiamine phosphate + diphosphate</text>
        <dbReference type="Rhea" id="RHEA:22328"/>
        <dbReference type="ChEBI" id="CHEBI:15378"/>
        <dbReference type="ChEBI" id="CHEBI:33019"/>
        <dbReference type="ChEBI" id="CHEBI:37575"/>
        <dbReference type="ChEBI" id="CHEBI:57841"/>
        <dbReference type="ChEBI" id="CHEBI:58296"/>
        <dbReference type="EC" id="2.5.1.3"/>
    </reaction>
</comment>
<dbReference type="NCBIfam" id="NF002727">
    <property type="entry name" value="PRK02615.1"/>
    <property type="match status" value="1"/>
</dbReference>
<dbReference type="SUPFAM" id="SSF51391">
    <property type="entry name" value="Thiamin phosphate synthase"/>
    <property type="match status" value="1"/>
</dbReference>
<dbReference type="UniPathway" id="UPA00060">
    <property type="reaction ID" value="UER00141"/>
</dbReference>
<evidence type="ECO:0000313" key="16">
    <source>
        <dbReference type="Proteomes" id="UP000676194"/>
    </source>
</evidence>
<comment type="caution">
    <text evidence="10">Lacks conserved residue(s) required for the propagation of feature annotation.</text>
</comment>
<dbReference type="RefSeq" id="WP_213497923.1">
    <property type="nucleotide sequence ID" value="NZ_CP074694.1"/>
</dbReference>
<keyword evidence="5 10" id="KW-0460">Magnesium</keyword>
<keyword evidence="4 10" id="KW-0479">Metal-binding</keyword>
<dbReference type="Pfam" id="PF17792">
    <property type="entry name" value="ThiD2"/>
    <property type="match status" value="1"/>
</dbReference>
<dbReference type="PANTHER" id="PTHR20857:SF15">
    <property type="entry name" value="THIAMINE-PHOSPHATE SYNTHASE"/>
    <property type="match status" value="1"/>
</dbReference>
<evidence type="ECO:0000256" key="3">
    <source>
        <dbReference type="ARBA" id="ARBA00022679"/>
    </source>
</evidence>
<evidence type="ECO:0000256" key="9">
    <source>
        <dbReference type="ARBA" id="ARBA00047883"/>
    </source>
</evidence>
<proteinExistence type="inferred from homology"/>
<dbReference type="Gene3D" id="3.20.20.70">
    <property type="entry name" value="Aldolase class I"/>
    <property type="match status" value="1"/>
</dbReference>
<evidence type="ECO:0000256" key="5">
    <source>
        <dbReference type="ARBA" id="ARBA00022842"/>
    </source>
</evidence>
<dbReference type="GO" id="GO:0009228">
    <property type="term" value="P:thiamine biosynthetic process"/>
    <property type="evidence" value="ECO:0007669"/>
    <property type="project" value="UniProtKB-KW"/>
</dbReference>
<comment type="function">
    <text evidence="1 10">Condenses 4-methyl-5-(beta-hydroxyethyl)thiazole monophosphate (THZ-P) and 2-methyl-4-amino-5-hydroxymethyl pyrimidine pyrophosphate (HMP-PP) to form thiamine monophosphate (TMP).</text>
</comment>
<dbReference type="Proteomes" id="UP000676194">
    <property type="component" value="Chromosome"/>
</dbReference>
<dbReference type="NCBIfam" id="TIGR00693">
    <property type="entry name" value="thiE"/>
    <property type="match status" value="1"/>
</dbReference>
<sequence length="486" mass="54180">MLNNMTPAVSRALDYARSQSSRFSSRDLLVGLLEEEGLVWEIFEKSGYQPGAVKETLRQQADAEFLRGYDLLQGAGKPFASEGYMDLTSNMLLFDLIEADEELKKILQETVGNFQDLVKSIAPPEMKAIEAEHHLELVDTPDHQAAWRVIDANANRVRESFRVLDDYSRFVLNDPHLTQTAKSLRHDFAKIVEQFPAGLVSSRDTDYDVGTQIQAAGEYRRNSTAEIAMVNCKRLQESLRSLEEYLKIESSALGQDCEQLRYQCYTLEKMLAVRQVSPQKLFDARLYVLLTGSECESSLEWTIKEAAEGGATMFQLREKNLEDRILLERARAVRRWTRETQTLFIVNDRPDIARLVEADGVHLGQDDMPLTEARKLLGIQSIIGVSTHDIVQVRQAIRDGANYIGVGPTFPSTTKAFDAFPGLDFVKAVAAETTLPFFVIGGVDANNTCEVVKAGGKRVAVSSALAKAKDPRLAALKLVRLLGGES</sequence>
<dbReference type="FunFam" id="3.20.20.70:FF:000096">
    <property type="entry name" value="Thiamine-phosphate synthase"/>
    <property type="match status" value="1"/>
</dbReference>
<evidence type="ECO:0000256" key="8">
    <source>
        <dbReference type="ARBA" id="ARBA00047851"/>
    </source>
</evidence>
<dbReference type="InterPro" id="IPR036206">
    <property type="entry name" value="ThiamineP_synth_sf"/>
</dbReference>
<keyword evidence="6 10" id="KW-0784">Thiamine biosynthesis</keyword>
<dbReference type="EMBL" id="CP074694">
    <property type="protein sequence ID" value="QVL33033.1"/>
    <property type="molecule type" value="Genomic_DNA"/>
</dbReference>